<dbReference type="RefSeq" id="WP_144250640.1">
    <property type="nucleotide sequence ID" value="NZ_VLPK01000007.1"/>
</dbReference>
<evidence type="ECO:0000313" key="3">
    <source>
        <dbReference type="EMBL" id="TSJ36349.1"/>
    </source>
</evidence>
<dbReference type="Proteomes" id="UP000318733">
    <property type="component" value="Unassembled WGS sequence"/>
</dbReference>
<dbReference type="GO" id="GO:0016787">
    <property type="term" value="F:hydrolase activity"/>
    <property type="evidence" value="ECO:0007669"/>
    <property type="project" value="UniProtKB-KW"/>
</dbReference>
<dbReference type="GO" id="GO:0016831">
    <property type="term" value="F:carboxy-lyase activity"/>
    <property type="evidence" value="ECO:0007669"/>
    <property type="project" value="InterPro"/>
</dbReference>
<dbReference type="InterPro" id="IPR032466">
    <property type="entry name" value="Metal_Hydrolase"/>
</dbReference>
<keyword evidence="1" id="KW-0456">Lyase</keyword>
<evidence type="ECO:0000313" key="4">
    <source>
        <dbReference type="Proteomes" id="UP000318733"/>
    </source>
</evidence>
<sequence>MRTITLEEHFATPLFISGPGQDINKQPEIAEKLLELGEKRIAEMDSAGIDMQVLSINAPGVEQCPAGEAIILARETNDRLALAVTSFPDRFAGLAAIPTPDVKAAVAELERAVQGLGFKGVVINGHVNGRYLDDPYFHPVFETASRLQVPIYLHPTKAPEAITKTYYSGFSPQVDDLFARAGYGWHIETGVHIIRLILGGVFDRFPDLQLIIGHLGESLPFMQERMDKIFAQQTTGLQQPISYYLKHHVHYSISGFNFTAPFQTLLTEVGPSRILFSADYPYASMEAARKFLDKLPVSDHQREMIAHGNAERLLKL</sequence>
<dbReference type="AlphaFoldDB" id="A0A556M8W8"/>
<dbReference type="PANTHER" id="PTHR21240">
    <property type="entry name" value="2-AMINO-3-CARBOXYLMUCONATE-6-SEMIALDEHYDE DECARBOXYLASE"/>
    <property type="match status" value="1"/>
</dbReference>
<dbReference type="InterPro" id="IPR006680">
    <property type="entry name" value="Amidohydro-rel"/>
</dbReference>
<gene>
    <name evidence="3" type="ORF">FO440_22860</name>
</gene>
<evidence type="ECO:0000259" key="2">
    <source>
        <dbReference type="Pfam" id="PF04909"/>
    </source>
</evidence>
<name>A0A556M8W8_9SPHI</name>
<dbReference type="OrthoDB" id="9777673at2"/>
<keyword evidence="3" id="KW-0378">Hydrolase</keyword>
<organism evidence="3 4">
    <name type="scientific">Mucilaginibacter corticis</name>
    <dbReference type="NCBI Taxonomy" id="2597670"/>
    <lineage>
        <taxon>Bacteria</taxon>
        <taxon>Pseudomonadati</taxon>
        <taxon>Bacteroidota</taxon>
        <taxon>Sphingobacteriia</taxon>
        <taxon>Sphingobacteriales</taxon>
        <taxon>Sphingobacteriaceae</taxon>
        <taxon>Mucilaginibacter</taxon>
    </lineage>
</organism>
<keyword evidence="4" id="KW-1185">Reference proteome</keyword>
<dbReference type="EMBL" id="VLPK01000007">
    <property type="protein sequence ID" value="TSJ36349.1"/>
    <property type="molecule type" value="Genomic_DNA"/>
</dbReference>
<proteinExistence type="predicted"/>
<comment type="caution">
    <text evidence="3">The sequence shown here is derived from an EMBL/GenBank/DDBJ whole genome shotgun (WGS) entry which is preliminary data.</text>
</comment>
<dbReference type="InterPro" id="IPR032465">
    <property type="entry name" value="ACMSD"/>
</dbReference>
<dbReference type="SUPFAM" id="SSF51556">
    <property type="entry name" value="Metallo-dependent hydrolases"/>
    <property type="match status" value="1"/>
</dbReference>
<feature type="domain" description="Amidohydrolase-related" evidence="2">
    <location>
        <begin position="39"/>
        <end position="316"/>
    </location>
</feature>
<dbReference type="GO" id="GO:0019748">
    <property type="term" value="P:secondary metabolic process"/>
    <property type="evidence" value="ECO:0007669"/>
    <property type="project" value="TreeGrafter"/>
</dbReference>
<dbReference type="PANTHER" id="PTHR21240:SF30">
    <property type="entry name" value="AMIDOHYDROLASE-RELATED DOMAIN-CONTAINING PROTEIN-RELATED"/>
    <property type="match status" value="1"/>
</dbReference>
<dbReference type="GO" id="GO:0005829">
    <property type="term" value="C:cytosol"/>
    <property type="evidence" value="ECO:0007669"/>
    <property type="project" value="TreeGrafter"/>
</dbReference>
<dbReference type="Pfam" id="PF04909">
    <property type="entry name" value="Amidohydro_2"/>
    <property type="match status" value="1"/>
</dbReference>
<dbReference type="Gene3D" id="3.20.20.140">
    <property type="entry name" value="Metal-dependent hydrolases"/>
    <property type="match status" value="1"/>
</dbReference>
<reference evidence="3 4" key="1">
    <citation type="submission" date="2019-07" db="EMBL/GenBank/DDBJ databases">
        <authorList>
            <person name="Huq M.A."/>
        </authorList>
    </citation>
    <scope>NUCLEOTIDE SEQUENCE [LARGE SCALE GENOMIC DNA]</scope>
    <source>
        <strain evidence="3 4">MAH-19</strain>
    </source>
</reference>
<evidence type="ECO:0000256" key="1">
    <source>
        <dbReference type="ARBA" id="ARBA00023239"/>
    </source>
</evidence>
<accession>A0A556M8W8</accession>
<protein>
    <submittedName>
        <fullName evidence="3">Amidohydrolase</fullName>
    </submittedName>
</protein>